<keyword evidence="6 7" id="KW-0472">Membrane</keyword>
<dbReference type="SUPFAM" id="SSF48452">
    <property type="entry name" value="TPR-like"/>
    <property type="match status" value="2"/>
</dbReference>
<dbReference type="CDD" id="cd15832">
    <property type="entry name" value="SNAP"/>
    <property type="match status" value="1"/>
</dbReference>
<dbReference type="GO" id="GO:0031201">
    <property type="term" value="C:SNARE complex"/>
    <property type="evidence" value="ECO:0007669"/>
    <property type="project" value="TreeGrafter"/>
</dbReference>
<keyword evidence="8" id="KW-1185">Reference proteome</keyword>
<evidence type="ECO:0000256" key="3">
    <source>
        <dbReference type="ARBA" id="ARBA00022448"/>
    </source>
</evidence>
<keyword evidence="3 7" id="KW-0813">Transport</keyword>
<dbReference type="GO" id="GO:0006886">
    <property type="term" value="P:intracellular protein transport"/>
    <property type="evidence" value="ECO:0007669"/>
    <property type="project" value="UniProtKB-UniRule"/>
</dbReference>
<proteinExistence type="inferred from homology"/>
<dbReference type="AlphaFoldDB" id="A0A1I8GXB9"/>
<dbReference type="PANTHER" id="PTHR13768">
    <property type="entry name" value="SOLUBLE NSF ATTACHMENT PROTEIN SNAP"/>
    <property type="match status" value="1"/>
</dbReference>
<name>A0A1I8GXB9_9PLAT</name>
<dbReference type="GO" id="GO:0005774">
    <property type="term" value="C:vacuolar membrane"/>
    <property type="evidence" value="ECO:0007669"/>
    <property type="project" value="TreeGrafter"/>
</dbReference>
<dbReference type="PRINTS" id="PR00448">
    <property type="entry name" value="NSFATTACHMNT"/>
</dbReference>
<evidence type="ECO:0000313" key="9">
    <source>
        <dbReference type="WBParaSite" id="maker-uti_cns_0003371-snap-gene-0.4-mRNA-1"/>
    </source>
</evidence>
<dbReference type="WBParaSite" id="maker-uti_cns_0003371-snap-gene-0.4-mRNA-1">
    <property type="protein sequence ID" value="maker-uti_cns_0003371-snap-gene-0.4-mRNA-1"/>
    <property type="gene ID" value="maker-uti_cns_0003371-snap-gene-0.4"/>
</dbReference>
<evidence type="ECO:0000313" key="8">
    <source>
        <dbReference type="Proteomes" id="UP000095280"/>
    </source>
</evidence>
<evidence type="ECO:0000256" key="4">
    <source>
        <dbReference type="ARBA" id="ARBA00022892"/>
    </source>
</evidence>
<comment type="subcellular location">
    <subcellularLocation>
        <location evidence="1 7">Membrane</location>
        <topology evidence="1 7">Peripheral membrane protein</topology>
    </subcellularLocation>
</comment>
<dbReference type="InterPro" id="IPR000744">
    <property type="entry name" value="NSF_attach"/>
</dbReference>
<evidence type="ECO:0000256" key="6">
    <source>
        <dbReference type="ARBA" id="ARBA00023136"/>
    </source>
</evidence>
<accession>A0A1I8GXB9</accession>
<dbReference type="GO" id="GO:0035494">
    <property type="term" value="P:SNARE complex disassembly"/>
    <property type="evidence" value="ECO:0007669"/>
    <property type="project" value="TreeGrafter"/>
</dbReference>
<evidence type="ECO:0000256" key="5">
    <source>
        <dbReference type="ARBA" id="ARBA00022927"/>
    </source>
</evidence>
<sequence>MHPAFTDSREYKLMVKLVETANPEEPNVDEFTKALTEFDSISRLDPWATRRLNTIINSCCHEHTLNILKKLDELKRGQDLMEQAMKKRGGGGGGLFGLFGKSGKDDEAAELFVKAANVFKMGKHWREAGDAFSKAAEAHSSKNSRHDSASALVDAANCYRKVNGQQAIECLDSAIAIYTDMGRFTIAAKHHMSIAEIYETELNDPKLASQHYQKAADFYRGEESNASASKCEAKVAHLDADAGDYINAAKVFEELGKAAMENSLLKYGAKDHFFRACLCHLNIDVLNCQQALEKYAEMHPAFTDSREYKLMVKLVETANPEEPNVDEFTKALTEFDSISRLDPWATRRLNTVKKALKADEPELT</sequence>
<dbReference type="Gene3D" id="1.25.40.10">
    <property type="entry name" value="Tetratricopeptide repeat domain"/>
    <property type="match status" value="2"/>
</dbReference>
<keyword evidence="4 7" id="KW-0931">ER-Golgi transport</keyword>
<dbReference type="GO" id="GO:0005483">
    <property type="term" value="F:soluble NSF attachment protein activity"/>
    <property type="evidence" value="ECO:0007669"/>
    <property type="project" value="TreeGrafter"/>
</dbReference>
<dbReference type="PANTHER" id="PTHR13768:SF8">
    <property type="entry name" value="ALPHA-SOLUBLE NSF ATTACHMENT PROTEIN"/>
    <property type="match status" value="1"/>
</dbReference>
<reference evidence="9" key="1">
    <citation type="submission" date="2016-11" db="UniProtKB">
        <authorList>
            <consortium name="WormBaseParasite"/>
        </authorList>
    </citation>
    <scope>IDENTIFICATION</scope>
</reference>
<dbReference type="Pfam" id="PF14938">
    <property type="entry name" value="SNAP"/>
    <property type="match status" value="2"/>
</dbReference>
<comment type="function">
    <text evidence="7">Required for vesicular transport between the endoplasmic reticulum and the Golgi apparatus.</text>
</comment>
<dbReference type="GO" id="GO:0019905">
    <property type="term" value="F:syntaxin binding"/>
    <property type="evidence" value="ECO:0007669"/>
    <property type="project" value="TreeGrafter"/>
</dbReference>
<protein>
    <submittedName>
        <fullName evidence="9">TPR_REGION domain-containing protein</fullName>
    </submittedName>
</protein>
<dbReference type="FunFam" id="1.25.40.10:FF:000049">
    <property type="entry name" value="Alpha-soluble NSF attachment protein-like"/>
    <property type="match status" value="1"/>
</dbReference>
<dbReference type="Proteomes" id="UP000095280">
    <property type="component" value="Unplaced"/>
</dbReference>
<comment type="similarity">
    <text evidence="2 7">Belongs to the SNAP family.</text>
</comment>
<keyword evidence="5 7" id="KW-0653">Protein transport</keyword>
<evidence type="ECO:0000256" key="2">
    <source>
        <dbReference type="ARBA" id="ARBA00010050"/>
    </source>
</evidence>
<evidence type="ECO:0000256" key="1">
    <source>
        <dbReference type="ARBA" id="ARBA00004170"/>
    </source>
</evidence>
<organism evidence="8 9">
    <name type="scientific">Macrostomum lignano</name>
    <dbReference type="NCBI Taxonomy" id="282301"/>
    <lineage>
        <taxon>Eukaryota</taxon>
        <taxon>Metazoa</taxon>
        <taxon>Spiralia</taxon>
        <taxon>Lophotrochozoa</taxon>
        <taxon>Platyhelminthes</taxon>
        <taxon>Rhabditophora</taxon>
        <taxon>Macrostomorpha</taxon>
        <taxon>Macrostomida</taxon>
        <taxon>Macrostomidae</taxon>
        <taxon>Macrostomum</taxon>
    </lineage>
</organism>
<dbReference type="InterPro" id="IPR011990">
    <property type="entry name" value="TPR-like_helical_dom_sf"/>
</dbReference>
<evidence type="ECO:0000256" key="7">
    <source>
        <dbReference type="RuleBase" id="RU367013"/>
    </source>
</evidence>